<dbReference type="Proteomes" id="UP000606786">
    <property type="component" value="Unassembled WGS sequence"/>
</dbReference>
<evidence type="ECO:0000313" key="2">
    <source>
        <dbReference type="Proteomes" id="UP000606786"/>
    </source>
</evidence>
<gene>
    <name evidence="1" type="ORF">CCAP1982_LOCUS20204</name>
</gene>
<sequence>MITFELGTSLKQHSGKPVGSVPPKMNLLEKVRTMQVPQASTYAMQCPGQAFPVPIVRYVIEREAFFVRKCQAIKSYETSAVAVEFCATLKVLRKPLGAVPPKILNIHDKFLLMQVKLAQSFSMQCPGQAFPVPIVRYLKAKYFSFTDIKIIEQISIWVYRLTPNPSIIRAVFLHKPIGSVPPKVTSLHDKFQVLQVKQGHEFSMQCPGQAYPVPIVSVAPKVDTRDEFTFARTRLHTDKALICPAQSYPVPEPVGSVAPKVDPNDRIKWVDKPVGTSLNLLCPSQSYPVPVYSVAPKVDVKDRINWLDKPLEPVGSVAPKVDINDKVKVAFKRQNSSLSLICPAQAYPMPAFRQSWVDHSSYIFHDPLLDVI</sequence>
<name>A0A811V889_CERCA</name>
<dbReference type="EMBL" id="CAJHJT010000056">
    <property type="protein sequence ID" value="CAD7012105.1"/>
    <property type="molecule type" value="Genomic_DNA"/>
</dbReference>
<reference evidence="1" key="1">
    <citation type="submission" date="2020-11" db="EMBL/GenBank/DDBJ databases">
        <authorList>
            <person name="Whitehead M."/>
        </authorList>
    </citation>
    <scope>NUCLEOTIDE SEQUENCE</scope>
    <source>
        <strain evidence="1">EGII</strain>
    </source>
</reference>
<accession>A0A811V889</accession>
<comment type="caution">
    <text evidence="1">The sequence shown here is derived from an EMBL/GenBank/DDBJ whole genome shotgun (WGS) entry which is preliminary data.</text>
</comment>
<protein>
    <submittedName>
        <fullName evidence="1">(Mediterranean fruit fly) hypothetical protein</fullName>
    </submittedName>
</protein>
<organism evidence="1 2">
    <name type="scientific">Ceratitis capitata</name>
    <name type="common">Mediterranean fruit fly</name>
    <name type="synonym">Tephritis capitata</name>
    <dbReference type="NCBI Taxonomy" id="7213"/>
    <lineage>
        <taxon>Eukaryota</taxon>
        <taxon>Metazoa</taxon>
        <taxon>Ecdysozoa</taxon>
        <taxon>Arthropoda</taxon>
        <taxon>Hexapoda</taxon>
        <taxon>Insecta</taxon>
        <taxon>Pterygota</taxon>
        <taxon>Neoptera</taxon>
        <taxon>Endopterygota</taxon>
        <taxon>Diptera</taxon>
        <taxon>Brachycera</taxon>
        <taxon>Muscomorpha</taxon>
        <taxon>Tephritoidea</taxon>
        <taxon>Tephritidae</taxon>
        <taxon>Ceratitis</taxon>
        <taxon>Ceratitis</taxon>
    </lineage>
</organism>
<dbReference type="AlphaFoldDB" id="A0A811V889"/>
<evidence type="ECO:0000313" key="1">
    <source>
        <dbReference type="EMBL" id="CAD7012105.1"/>
    </source>
</evidence>
<keyword evidence="2" id="KW-1185">Reference proteome</keyword>
<proteinExistence type="predicted"/>